<comment type="caution">
    <text evidence="1">The sequence shown here is derived from an EMBL/GenBank/DDBJ whole genome shotgun (WGS) entry which is preliminary data.</text>
</comment>
<dbReference type="GO" id="GO:0003676">
    <property type="term" value="F:nucleic acid binding"/>
    <property type="evidence" value="ECO:0007669"/>
    <property type="project" value="InterPro"/>
</dbReference>
<evidence type="ECO:0000313" key="1">
    <source>
        <dbReference type="EMBL" id="MYM22207.1"/>
    </source>
</evidence>
<dbReference type="AlphaFoldDB" id="A0A6L8K6N7"/>
<dbReference type="RefSeq" id="WP_161005715.1">
    <property type="nucleotide sequence ID" value="NZ_WWCN01000003.1"/>
</dbReference>
<gene>
    <name evidence="1" type="ORF">GTP46_06080</name>
</gene>
<dbReference type="InterPro" id="IPR036397">
    <property type="entry name" value="RNaseH_sf"/>
</dbReference>
<dbReference type="Gene3D" id="3.30.420.10">
    <property type="entry name" value="Ribonuclease H-like superfamily/Ribonuclease H"/>
    <property type="match status" value="1"/>
</dbReference>
<reference evidence="1 2" key="1">
    <citation type="submission" date="2019-12" db="EMBL/GenBank/DDBJ databases">
        <title>Novel species isolated from a subtropical stream in China.</title>
        <authorList>
            <person name="Lu H."/>
        </authorList>
    </citation>
    <scope>NUCLEOTIDE SEQUENCE [LARGE SCALE GENOMIC DNA]</scope>
    <source>
        <strain evidence="1 2">FT135W</strain>
    </source>
</reference>
<keyword evidence="2" id="KW-1185">Reference proteome</keyword>
<name>A0A6L8K6N7_9BURK</name>
<accession>A0A6L8K6N7</accession>
<protein>
    <submittedName>
        <fullName evidence="1">Uncharacterized protein</fullName>
    </submittedName>
</protein>
<organism evidence="1 2">
    <name type="scientific">Duganella flavida</name>
    <dbReference type="NCBI Taxonomy" id="2692175"/>
    <lineage>
        <taxon>Bacteria</taxon>
        <taxon>Pseudomonadati</taxon>
        <taxon>Pseudomonadota</taxon>
        <taxon>Betaproteobacteria</taxon>
        <taxon>Burkholderiales</taxon>
        <taxon>Oxalobacteraceae</taxon>
        <taxon>Telluria group</taxon>
        <taxon>Duganella</taxon>
    </lineage>
</organism>
<evidence type="ECO:0000313" key="2">
    <source>
        <dbReference type="Proteomes" id="UP000479335"/>
    </source>
</evidence>
<dbReference type="Proteomes" id="UP000479335">
    <property type="component" value="Unassembled WGS sequence"/>
</dbReference>
<sequence>MVPQLAAGPALDRQQLAVRLAEWFATLPRNITVACASFTDWELLLDALDGSLPANQIGRYDLRAHSDSAEFNHAFIRYNEQSAPWHHALHDARAHRQGWLAWQGKGKTN</sequence>
<dbReference type="EMBL" id="WWCN01000003">
    <property type="protein sequence ID" value="MYM22207.1"/>
    <property type="molecule type" value="Genomic_DNA"/>
</dbReference>
<proteinExistence type="predicted"/>